<sequence>MPSLPSVLVVPARPDDRGREAASRAVDLLAGLADARVADPSERTHPGAADHVVVLDPARWRAPLTRHPALTAPAGSRDRLAVLRALRDAPGRVRWIGRPDQWEDLRAVLLARASVASAVLR</sequence>
<proteinExistence type="predicted"/>
<dbReference type="EMBL" id="JBBEGN010000014">
    <property type="protein sequence ID" value="MEJ2870675.1"/>
    <property type="molecule type" value="Genomic_DNA"/>
</dbReference>
<organism evidence="1 2">
    <name type="scientific">Actinomycetospora aurantiaca</name>
    <dbReference type="NCBI Taxonomy" id="3129233"/>
    <lineage>
        <taxon>Bacteria</taxon>
        <taxon>Bacillati</taxon>
        <taxon>Actinomycetota</taxon>
        <taxon>Actinomycetes</taxon>
        <taxon>Pseudonocardiales</taxon>
        <taxon>Pseudonocardiaceae</taxon>
        <taxon>Actinomycetospora</taxon>
    </lineage>
</organism>
<gene>
    <name evidence="1" type="ORF">WCD74_23130</name>
</gene>
<dbReference type="Proteomes" id="UP001385809">
    <property type="component" value="Unassembled WGS sequence"/>
</dbReference>
<dbReference type="RefSeq" id="WP_337697242.1">
    <property type="nucleotide sequence ID" value="NZ_JBBEGN010000014.1"/>
</dbReference>
<keyword evidence="2" id="KW-1185">Reference proteome</keyword>
<name>A0ABU8MVK0_9PSEU</name>
<protein>
    <submittedName>
        <fullName evidence="1">Uncharacterized protein</fullName>
    </submittedName>
</protein>
<evidence type="ECO:0000313" key="1">
    <source>
        <dbReference type="EMBL" id="MEJ2870675.1"/>
    </source>
</evidence>
<evidence type="ECO:0000313" key="2">
    <source>
        <dbReference type="Proteomes" id="UP001385809"/>
    </source>
</evidence>
<reference evidence="1 2" key="1">
    <citation type="submission" date="2024-03" db="EMBL/GenBank/DDBJ databases">
        <title>Actinomycetospora sp. OC33-EN08, a novel actinomycete isolated from wild orchid (Aerides multiflora).</title>
        <authorList>
            <person name="Suriyachadkun C."/>
        </authorList>
    </citation>
    <scope>NUCLEOTIDE SEQUENCE [LARGE SCALE GENOMIC DNA]</scope>
    <source>
        <strain evidence="1 2">OC33-EN08</strain>
    </source>
</reference>
<comment type="caution">
    <text evidence="1">The sequence shown here is derived from an EMBL/GenBank/DDBJ whole genome shotgun (WGS) entry which is preliminary data.</text>
</comment>
<accession>A0ABU8MVK0</accession>